<organism evidence="2 3">
    <name type="scientific">Trichomonas vaginalis (strain ATCC PRA-98 / G3)</name>
    <dbReference type="NCBI Taxonomy" id="412133"/>
    <lineage>
        <taxon>Eukaryota</taxon>
        <taxon>Metamonada</taxon>
        <taxon>Parabasalia</taxon>
        <taxon>Trichomonadida</taxon>
        <taxon>Trichomonadidae</taxon>
        <taxon>Trichomonas</taxon>
    </lineage>
</organism>
<proteinExistence type="predicted"/>
<reference evidence="2" key="1">
    <citation type="submission" date="2006-10" db="EMBL/GenBank/DDBJ databases">
        <authorList>
            <person name="Amadeo P."/>
            <person name="Zhao Q."/>
            <person name="Wortman J."/>
            <person name="Fraser-Liggett C."/>
            <person name="Carlton J."/>
        </authorList>
    </citation>
    <scope>NUCLEOTIDE SEQUENCE</scope>
    <source>
        <strain evidence="2">G3</strain>
    </source>
</reference>
<sequence>MSFQTIEGGAQCKIYITSIIVTFFSSLTTYLSVKPSVAFMIVSIVCYIFNASSCFRCGTFVKQSDQSLILGGSILGILMCSIGLYPICVDTTWGDYYFACFFACSIFIFIMSAVYIKGRTRKDLQTLDEFESTCNFDIIGSKGKFKQIIGTGFRYVHPVCIDYSLFKCAIDKWSDDLEIWSIYAKFASIYPEMTNVLSFIATNMRQCTSNKSLLEYRISNIAQIIKTREACFTAELKSKISKTNKKFDKTKNRLRNI</sequence>
<dbReference type="OrthoDB" id="10624913at2759"/>
<accession>A2FHL0</accession>
<evidence type="ECO:0000313" key="2">
    <source>
        <dbReference type="EMBL" id="EAX95601.1"/>
    </source>
</evidence>
<dbReference type="VEuPathDB" id="TrichDB:TVAG_459500"/>
<keyword evidence="1" id="KW-0812">Transmembrane</keyword>
<keyword evidence="3" id="KW-1185">Reference proteome</keyword>
<evidence type="ECO:0000313" key="3">
    <source>
        <dbReference type="Proteomes" id="UP000001542"/>
    </source>
</evidence>
<keyword evidence="1" id="KW-0472">Membrane</keyword>
<gene>
    <name evidence="2" type="ORF">TVAG_459500</name>
</gene>
<reference evidence="2" key="2">
    <citation type="journal article" date="2007" name="Science">
        <title>Draft genome sequence of the sexually transmitted pathogen Trichomonas vaginalis.</title>
        <authorList>
            <person name="Carlton J.M."/>
            <person name="Hirt R.P."/>
            <person name="Silva J.C."/>
            <person name="Delcher A.L."/>
            <person name="Schatz M."/>
            <person name="Zhao Q."/>
            <person name="Wortman J.R."/>
            <person name="Bidwell S.L."/>
            <person name="Alsmark U.C.M."/>
            <person name="Besteiro S."/>
            <person name="Sicheritz-Ponten T."/>
            <person name="Noel C.J."/>
            <person name="Dacks J.B."/>
            <person name="Foster P.G."/>
            <person name="Simillion C."/>
            <person name="Van de Peer Y."/>
            <person name="Miranda-Saavedra D."/>
            <person name="Barton G.J."/>
            <person name="Westrop G.D."/>
            <person name="Mueller S."/>
            <person name="Dessi D."/>
            <person name="Fiori P.L."/>
            <person name="Ren Q."/>
            <person name="Paulsen I."/>
            <person name="Zhang H."/>
            <person name="Bastida-Corcuera F.D."/>
            <person name="Simoes-Barbosa A."/>
            <person name="Brown M.T."/>
            <person name="Hayes R.D."/>
            <person name="Mukherjee M."/>
            <person name="Okumura C.Y."/>
            <person name="Schneider R."/>
            <person name="Smith A.J."/>
            <person name="Vanacova S."/>
            <person name="Villalvazo M."/>
            <person name="Haas B.J."/>
            <person name="Pertea M."/>
            <person name="Feldblyum T.V."/>
            <person name="Utterback T.R."/>
            <person name="Shu C.L."/>
            <person name="Osoegawa K."/>
            <person name="de Jong P.J."/>
            <person name="Hrdy I."/>
            <person name="Horvathova L."/>
            <person name="Zubacova Z."/>
            <person name="Dolezal P."/>
            <person name="Malik S.B."/>
            <person name="Logsdon J.M. Jr."/>
            <person name="Henze K."/>
            <person name="Gupta A."/>
            <person name="Wang C.C."/>
            <person name="Dunne R.L."/>
            <person name="Upcroft J.A."/>
            <person name="Upcroft P."/>
            <person name="White O."/>
            <person name="Salzberg S.L."/>
            <person name="Tang P."/>
            <person name="Chiu C.-H."/>
            <person name="Lee Y.-S."/>
            <person name="Embley T.M."/>
            <person name="Coombs G.H."/>
            <person name="Mottram J.C."/>
            <person name="Tachezy J."/>
            <person name="Fraser-Liggett C.M."/>
            <person name="Johnson P.J."/>
        </authorList>
    </citation>
    <scope>NUCLEOTIDE SEQUENCE [LARGE SCALE GENOMIC DNA]</scope>
    <source>
        <strain evidence="2">G3</strain>
    </source>
</reference>
<dbReference type="KEGG" id="tva:4753354"/>
<dbReference type="SMR" id="A2FHL0"/>
<evidence type="ECO:0000256" key="1">
    <source>
        <dbReference type="SAM" id="Phobius"/>
    </source>
</evidence>
<name>A2FHL0_TRIV3</name>
<dbReference type="Proteomes" id="UP000001542">
    <property type="component" value="Unassembled WGS sequence"/>
</dbReference>
<dbReference type="AlphaFoldDB" id="A2FHL0"/>
<protein>
    <submittedName>
        <fullName evidence="2">Uncharacterized protein</fullName>
    </submittedName>
</protein>
<feature type="transmembrane region" description="Helical" evidence="1">
    <location>
        <begin position="37"/>
        <end position="55"/>
    </location>
</feature>
<dbReference type="RefSeq" id="XP_001308531.1">
    <property type="nucleotide sequence ID" value="XM_001308530.1"/>
</dbReference>
<feature type="transmembrane region" description="Helical" evidence="1">
    <location>
        <begin position="67"/>
        <end position="84"/>
    </location>
</feature>
<dbReference type="VEuPathDB" id="TrichDB:TVAGG3_0741660"/>
<dbReference type="InParanoid" id="A2FHL0"/>
<keyword evidence="1" id="KW-1133">Transmembrane helix</keyword>
<dbReference type="EMBL" id="DS113797">
    <property type="protein sequence ID" value="EAX95601.1"/>
    <property type="molecule type" value="Genomic_DNA"/>
</dbReference>
<feature type="transmembrane region" description="Helical" evidence="1">
    <location>
        <begin position="96"/>
        <end position="116"/>
    </location>
</feature>
<feature type="transmembrane region" description="Helical" evidence="1">
    <location>
        <begin position="12"/>
        <end position="31"/>
    </location>
</feature>